<dbReference type="Proteomes" id="UP000299102">
    <property type="component" value="Unassembled WGS sequence"/>
</dbReference>
<reference evidence="1 2" key="1">
    <citation type="journal article" date="2019" name="Commun. Biol.">
        <title>The bagworm genome reveals a unique fibroin gene that provides high tensile strength.</title>
        <authorList>
            <person name="Kono N."/>
            <person name="Nakamura H."/>
            <person name="Ohtoshi R."/>
            <person name="Tomita M."/>
            <person name="Numata K."/>
            <person name="Arakawa K."/>
        </authorList>
    </citation>
    <scope>NUCLEOTIDE SEQUENCE [LARGE SCALE GENOMIC DNA]</scope>
</reference>
<organism evidence="1 2">
    <name type="scientific">Eumeta variegata</name>
    <name type="common">Bagworm moth</name>
    <name type="synonym">Eumeta japonica</name>
    <dbReference type="NCBI Taxonomy" id="151549"/>
    <lineage>
        <taxon>Eukaryota</taxon>
        <taxon>Metazoa</taxon>
        <taxon>Ecdysozoa</taxon>
        <taxon>Arthropoda</taxon>
        <taxon>Hexapoda</taxon>
        <taxon>Insecta</taxon>
        <taxon>Pterygota</taxon>
        <taxon>Neoptera</taxon>
        <taxon>Endopterygota</taxon>
        <taxon>Lepidoptera</taxon>
        <taxon>Glossata</taxon>
        <taxon>Ditrysia</taxon>
        <taxon>Tineoidea</taxon>
        <taxon>Psychidae</taxon>
        <taxon>Oiketicinae</taxon>
        <taxon>Eumeta</taxon>
    </lineage>
</organism>
<proteinExistence type="predicted"/>
<protein>
    <submittedName>
        <fullName evidence="1">Uncharacterized protein</fullName>
    </submittedName>
</protein>
<accession>A0A4C1W0R4</accession>
<keyword evidence="2" id="KW-1185">Reference proteome</keyword>
<dbReference type="AlphaFoldDB" id="A0A4C1W0R4"/>
<evidence type="ECO:0000313" key="1">
    <source>
        <dbReference type="EMBL" id="GBP43677.1"/>
    </source>
</evidence>
<sequence>MNTSRRERPAARGRRRHLANEATRELLIVSSDDRLLLHNDVSIDGRKKNLQINSPFFFSSASLMSSQNKHRHRLMRADVGQAPHALTQTVTSFGAEEISPRTRLTLITRVRNTNLSILYMRRD</sequence>
<evidence type="ECO:0000313" key="2">
    <source>
        <dbReference type="Proteomes" id="UP000299102"/>
    </source>
</evidence>
<comment type="caution">
    <text evidence="1">The sequence shown here is derived from an EMBL/GenBank/DDBJ whole genome shotgun (WGS) entry which is preliminary data.</text>
</comment>
<dbReference type="EMBL" id="BGZK01000440">
    <property type="protein sequence ID" value="GBP43677.1"/>
    <property type="molecule type" value="Genomic_DNA"/>
</dbReference>
<gene>
    <name evidence="1" type="ORF">EVAR_30511_1</name>
</gene>
<name>A0A4C1W0R4_EUMVA</name>